<dbReference type="CDD" id="cd00093">
    <property type="entry name" value="HTH_XRE"/>
    <property type="match status" value="1"/>
</dbReference>
<dbReference type="InterPro" id="IPR010982">
    <property type="entry name" value="Lambda_DNA-bd_dom_sf"/>
</dbReference>
<proteinExistence type="predicted"/>
<evidence type="ECO:0000256" key="1">
    <source>
        <dbReference type="SAM" id="MobiDB-lite"/>
    </source>
</evidence>
<evidence type="ECO:0000313" key="4">
    <source>
        <dbReference type="Proteomes" id="UP001501710"/>
    </source>
</evidence>
<organism evidence="3 4">
    <name type="scientific">Actinomadura meridiana</name>
    <dbReference type="NCBI Taxonomy" id="559626"/>
    <lineage>
        <taxon>Bacteria</taxon>
        <taxon>Bacillati</taxon>
        <taxon>Actinomycetota</taxon>
        <taxon>Actinomycetes</taxon>
        <taxon>Streptosporangiales</taxon>
        <taxon>Thermomonosporaceae</taxon>
        <taxon>Actinomadura</taxon>
    </lineage>
</organism>
<reference evidence="4" key="1">
    <citation type="journal article" date="2019" name="Int. J. Syst. Evol. Microbiol.">
        <title>The Global Catalogue of Microorganisms (GCM) 10K type strain sequencing project: providing services to taxonomists for standard genome sequencing and annotation.</title>
        <authorList>
            <consortium name="The Broad Institute Genomics Platform"/>
            <consortium name="The Broad Institute Genome Sequencing Center for Infectious Disease"/>
            <person name="Wu L."/>
            <person name="Ma J."/>
        </authorList>
    </citation>
    <scope>NUCLEOTIDE SEQUENCE [LARGE SCALE GENOMIC DNA]</scope>
    <source>
        <strain evidence="4">JCM 17440</strain>
    </source>
</reference>
<feature type="domain" description="DUF5753" evidence="2">
    <location>
        <begin position="153"/>
        <end position="331"/>
    </location>
</feature>
<dbReference type="InterPro" id="IPR043917">
    <property type="entry name" value="DUF5753"/>
</dbReference>
<dbReference type="Pfam" id="PF19054">
    <property type="entry name" value="DUF5753"/>
    <property type="match status" value="1"/>
</dbReference>
<evidence type="ECO:0000259" key="2">
    <source>
        <dbReference type="Pfam" id="PF19054"/>
    </source>
</evidence>
<dbReference type="InterPro" id="IPR001387">
    <property type="entry name" value="Cro/C1-type_HTH"/>
</dbReference>
<dbReference type="Proteomes" id="UP001501710">
    <property type="component" value="Unassembled WGS sequence"/>
</dbReference>
<gene>
    <name evidence="3" type="ORF">GCM10022254_07370</name>
</gene>
<protein>
    <submittedName>
        <fullName evidence="3">Helix-turn-helix transcriptional regulator</fullName>
    </submittedName>
</protein>
<comment type="caution">
    <text evidence="3">The sequence shown here is derived from an EMBL/GenBank/DDBJ whole genome shotgun (WGS) entry which is preliminary data.</text>
</comment>
<dbReference type="RefSeq" id="WP_344889534.1">
    <property type="nucleotide sequence ID" value="NZ_BAABAS010000003.1"/>
</dbReference>
<accession>A0ABP8BT41</accession>
<dbReference type="Pfam" id="PF13560">
    <property type="entry name" value="HTH_31"/>
    <property type="match status" value="1"/>
</dbReference>
<keyword evidence="4" id="KW-1185">Reference proteome</keyword>
<dbReference type="SUPFAM" id="SSF47413">
    <property type="entry name" value="lambda repressor-like DNA-binding domains"/>
    <property type="match status" value="1"/>
</dbReference>
<sequence length="342" mass="37542">MTAGETNNDEMGAGEMSTGEMSTSEIGGDDLGGDEPPDRLTSSLLGHAALARGYRTAGPTVLRMLVGSQLRRFREAARITLEDAGYEIRGSHSKISRMELGRVGFKERDVADLLTLYGICDPGCRAPVLELVGLANRPGWWQGYGDLVPSWFEPFLGLEQGAVVARVYEVQDVPELLQTPTYARALLAARHPEASADEIERRVELRMRRRRVFERADPLKLWAVIDEAALRRVVGGAETMSDQIRFVAEMARLPNITVQILPFASGGHAAECGPMTLLRFAEPELPDVVYLEQLTGALYPDRPADIARYRDVLNRLGVQAESPDDTPALLRGVLRELSATTG</sequence>
<dbReference type="Gene3D" id="1.10.260.40">
    <property type="entry name" value="lambda repressor-like DNA-binding domains"/>
    <property type="match status" value="1"/>
</dbReference>
<dbReference type="EMBL" id="BAABAS010000003">
    <property type="protein sequence ID" value="GAA4225435.1"/>
    <property type="molecule type" value="Genomic_DNA"/>
</dbReference>
<evidence type="ECO:0000313" key="3">
    <source>
        <dbReference type="EMBL" id="GAA4225435.1"/>
    </source>
</evidence>
<name>A0ABP8BT41_9ACTN</name>
<feature type="region of interest" description="Disordered" evidence="1">
    <location>
        <begin position="1"/>
        <end position="37"/>
    </location>
</feature>